<protein>
    <submittedName>
        <fullName evidence="2">Uncharacterized protein</fullName>
    </submittedName>
</protein>
<feature type="non-terminal residue" evidence="2">
    <location>
        <position position="1"/>
    </location>
</feature>
<accession>A0A820HF33</accession>
<evidence type="ECO:0000256" key="1">
    <source>
        <dbReference type="SAM" id="Phobius"/>
    </source>
</evidence>
<reference evidence="2" key="1">
    <citation type="submission" date="2021-02" db="EMBL/GenBank/DDBJ databases">
        <authorList>
            <person name="Nowell W R."/>
        </authorList>
    </citation>
    <scope>NUCLEOTIDE SEQUENCE</scope>
</reference>
<comment type="caution">
    <text evidence="2">The sequence shown here is derived from an EMBL/GenBank/DDBJ whole genome shotgun (WGS) entry which is preliminary data.</text>
</comment>
<dbReference type="Proteomes" id="UP000663881">
    <property type="component" value="Unassembled WGS sequence"/>
</dbReference>
<evidence type="ECO:0000313" key="2">
    <source>
        <dbReference type="EMBL" id="CAF4295093.1"/>
    </source>
</evidence>
<feature type="transmembrane region" description="Helical" evidence="1">
    <location>
        <begin position="39"/>
        <end position="60"/>
    </location>
</feature>
<feature type="transmembrane region" description="Helical" evidence="1">
    <location>
        <begin position="7"/>
        <end position="27"/>
    </location>
</feature>
<organism evidence="2 3">
    <name type="scientific">Adineta steineri</name>
    <dbReference type="NCBI Taxonomy" id="433720"/>
    <lineage>
        <taxon>Eukaryota</taxon>
        <taxon>Metazoa</taxon>
        <taxon>Spiralia</taxon>
        <taxon>Gnathifera</taxon>
        <taxon>Rotifera</taxon>
        <taxon>Eurotatoria</taxon>
        <taxon>Bdelloidea</taxon>
        <taxon>Adinetida</taxon>
        <taxon>Adinetidae</taxon>
        <taxon>Adineta</taxon>
    </lineage>
</organism>
<keyword evidence="1" id="KW-1133">Transmembrane helix</keyword>
<dbReference type="AlphaFoldDB" id="A0A820HF33"/>
<evidence type="ECO:0000313" key="3">
    <source>
        <dbReference type="Proteomes" id="UP000663881"/>
    </source>
</evidence>
<name>A0A820HF33_9BILA</name>
<sequence length="93" mass="10571">RRIIILNSILFTLGAPGMILLVINYVTGNDLTLNYRVTWLSFELSMILLNILMIIMTPQLKTIVISKWKRNRVIPIAAIVENSMQTRTAGTLQ</sequence>
<keyword evidence="1" id="KW-0812">Transmembrane</keyword>
<keyword evidence="1" id="KW-0472">Membrane</keyword>
<proteinExistence type="predicted"/>
<gene>
    <name evidence="2" type="ORF">OKA104_LOCUS45910</name>
</gene>
<dbReference type="EMBL" id="CAJOAY010015928">
    <property type="protein sequence ID" value="CAF4295093.1"/>
    <property type="molecule type" value="Genomic_DNA"/>
</dbReference>